<protein>
    <submittedName>
        <fullName evidence="2">Uncharacterized protein</fullName>
    </submittedName>
</protein>
<keyword evidence="1" id="KW-0812">Transmembrane</keyword>
<keyword evidence="1" id="KW-1133">Transmembrane helix</keyword>
<feature type="transmembrane region" description="Helical" evidence="1">
    <location>
        <begin position="18"/>
        <end position="40"/>
    </location>
</feature>
<name>A0A6A6RYU6_9PLEO</name>
<evidence type="ECO:0000313" key="3">
    <source>
        <dbReference type="Proteomes" id="UP000799753"/>
    </source>
</evidence>
<dbReference type="EMBL" id="MU006786">
    <property type="protein sequence ID" value="KAF2639613.1"/>
    <property type="molecule type" value="Genomic_DNA"/>
</dbReference>
<sequence length="79" mass="8961">MFLSIPAQSFFPLPRKEIFLTSLLLSFPSLMILVKVMILIGNHSPLRLPASTFQRERTPLVHRLTYPNGSDALHNLGKM</sequence>
<dbReference type="AlphaFoldDB" id="A0A6A6RYU6"/>
<evidence type="ECO:0000256" key="1">
    <source>
        <dbReference type="SAM" id="Phobius"/>
    </source>
</evidence>
<accession>A0A6A6RYU6</accession>
<gene>
    <name evidence="2" type="ORF">P280DRAFT_42144</name>
</gene>
<evidence type="ECO:0000313" key="2">
    <source>
        <dbReference type="EMBL" id="KAF2639613.1"/>
    </source>
</evidence>
<keyword evidence="3" id="KW-1185">Reference proteome</keyword>
<reference evidence="2" key="1">
    <citation type="journal article" date="2020" name="Stud. Mycol.">
        <title>101 Dothideomycetes genomes: a test case for predicting lifestyles and emergence of pathogens.</title>
        <authorList>
            <person name="Haridas S."/>
            <person name="Albert R."/>
            <person name="Binder M."/>
            <person name="Bloem J."/>
            <person name="Labutti K."/>
            <person name="Salamov A."/>
            <person name="Andreopoulos B."/>
            <person name="Baker S."/>
            <person name="Barry K."/>
            <person name="Bills G."/>
            <person name="Bluhm B."/>
            <person name="Cannon C."/>
            <person name="Castanera R."/>
            <person name="Culley D."/>
            <person name="Daum C."/>
            <person name="Ezra D."/>
            <person name="Gonzalez J."/>
            <person name="Henrissat B."/>
            <person name="Kuo A."/>
            <person name="Liang C."/>
            <person name="Lipzen A."/>
            <person name="Lutzoni F."/>
            <person name="Magnuson J."/>
            <person name="Mondo S."/>
            <person name="Nolan M."/>
            <person name="Ohm R."/>
            <person name="Pangilinan J."/>
            <person name="Park H.-J."/>
            <person name="Ramirez L."/>
            <person name="Alfaro M."/>
            <person name="Sun H."/>
            <person name="Tritt A."/>
            <person name="Yoshinaga Y."/>
            <person name="Zwiers L.-H."/>
            <person name="Turgeon B."/>
            <person name="Goodwin S."/>
            <person name="Spatafora J."/>
            <person name="Crous P."/>
            <person name="Grigoriev I."/>
        </authorList>
    </citation>
    <scope>NUCLEOTIDE SEQUENCE</scope>
    <source>
        <strain evidence="2">CBS 473.64</strain>
    </source>
</reference>
<dbReference type="Proteomes" id="UP000799753">
    <property type="component" value="Unassembled WGS sequence"/>
</dbReference>
<organism evidence="2 3">
    <name type="scientific">Massarina eburnea CBS 473.64</name>
    <dbReference type="NCBI Taxonomy" id="1395130"/>
    <lineage>
        <taxon>Eukaryota</taxon>
        <taxon>Fungi</taxon>
        <taxon>Dikarya</taxon>
        <taxon>Ascomycota</taxon>
        <taxon>Pezizomycotina</taxon>
        <taxon>Dothideomycetes</taxon>
        <taxon>Pleosporomycetidae</taxon>
        <taxon>Pleosporales</taxon>
        <taxon>Massarineae</taxon>
        <taxon>Massarinaceae</taxon>
        <taxon>Massarina</taxon>
    </lineage>
</organism>
<keyword evidence="1" id="KW-0472">Membrane</keyword>
<proteinExistence type="predicted"/>